<dbReference type="AlphaFoldDB" id="A0A063Y6L3"/>
<accession>A0A063Y6L3</accession>
<dbReference type="SUPFAM" id="SSF89392">
    <property type="entry name" value="Prokaryotic lipoproteins and lipoprotein localization factors"/>
    <property type="match status" value="1"/>
</dbReference>
<evidence type="ECO:0000256" key="8">
    <source>
        <dbReference type="ARBA" id="ARBA00023136"/>
    </source>
</evidence>
<evidence type="ECO:0000256" key="4">
    <source>
        <dbReference type="ARBA" id="ARBA00016202"/>
    </source>
</evidence>
<dbReference type="InterPro" id="IPR004565">
    <property type="entry name" value="OM_lipoprot_LolB"/>
</dbReference>
<gene>
    <name evidence="14" type="ORF">ADINL_0993</name>
</gene>
<reference evidence="14 15" key="1">
    <citation type="journal article" date="2005" name="Int. J. Syst. Evol. Microbiol.">
        <title>Nitrincola lacisaponensis gen. nov., sp. nov., a novel alkaliphilic bacterium isolated from an alkaline, saline lake.</title>
        <authorList>
            <person name="Dimitriu P.A."/>
            <person name="Shukla S.K."/>
            <person name="Conradt J."/>
            <person name="Marquez M.C."/>
            <person name="Ventosa A."/>
            <person name="Maglia A."/>
            <person name="Peyton B.M."/>
            <person name="Pinkart H.C."/>
            <person name="Mormile M.R."/>
        </authorList>
    </citation>
    <scope>NUCLEOTIDE SEQUENCE [LARGE SCALE GENOMIC DNA]</scope>
    <source>
        <strain evidence="14 15">4CA</strain>
    </source>
</reference>
<evidence type="ECO:0000256" key="1">
    <source>
        <dbReference type="ARBA" id="ARBA00004459"/>
    </source>
</evidence>
<dbReference type="Pfam" id="PF03550">
    <property type="entry name" value="LolB"/>
    <property type="match status" value="1"/>
</dbReference>
<name>A0A063Y6L3_9GAMM</name>
<proteinExistence type="inferred from homology"/>
<evidence type="ECO:0000313" key="14">
    <source>
        <dbReference type="EMBL" id="KDE40401.1"/>
    </source>
</evidence>
<keyword evidence="11" id="KW-0998">Cell outer membrane</keyword>
<comment type="subcellular location">
    <subcellularLocation>
        <location evidence="1">Cell outer membrane</location>
        <topology evidence="1">Lipid-anchor</topology>
    </subcellularLocation>
</comment>
<sequence length="193" mass="22091">MKILALLPLLLIMAACSSTPRLPPPDTDEQQFIYRMQNWSMDGRISITQTDRTDTARVSWDQQQADYRIDLTAGPFNQTVAIMTGRPGRVEIQVAGEDDRYVARSPEALMQALLGWNLPVSHAVWWIRGIPDPTRPHQVVTNETSFRFQQQGWDVDILRYQEVTPGNRLPSRLRMVHNGLTVNLVIGRWDLNL</sequence>
<protein>
    <recommendedName>
        <fullName evidence="4">Outer-membrane lipoprotein LolB</fullName>
    </recommendedName>
</protein>
<evidence type="ECO:0000313" key="15">
    <source>
        <dbReference type="Proteomes" id="UP000027318"/>
    </source>
</evidence>
<feature type="signal peptide" evidence="13">
    <location>
        <begin position="1"/>
        <end position="17"/>
    </location>
</feature>
<evidence type="ECO:0000256" key="6">
    <source>
        <dbReference type="ARBA" id="ARBA00022729"/>
    </source>
</evidence>
<organism evidence="14 15">
    <name type="scientific">Nitrincola lacisaponensis</name>
    <dbReference type="NCBI Taxonomy" id="267850"/>
    <lineage>
        <taxon>Bacteria</taxon>
        <taxon>Pseudomonadati</taxon>
        <taxon>Pseudomonadota</taxon>
        <taxon>Gammaproteobacteria</taxon>
        <taxon>Oceanospirillales</taxon>
        <taxon>Oceanospirillaceae</taxon>
        <taxon>Nitrincola</taxon>
    </lineage>
</organism>
<keyword evidence="12 14" id="KW-0449">Lipoprotein</keyword>
<evidence type="ECO:0000256" key="9">
    <source>
        <dbReference type="ARBA" id="ARBA00023139"/>
    </source>
</evidence>
<evidence type="ECO:0000256" key="2">
    <source>
        <dbReference type="ARBA" id="ARBA00009696"/>
    </source>
</evidence>
<dbReference type="STRING" id="267850.ADINL_0993"/>
<evidence type="ECO:0000256" key="12">
    <source>
        <dbReference type="ARBA" id="ARBA00023288"/>
    </source>
</evidence>
<keyword evidence="6 13" id="KW-0732">Signal</keyword>
<keyword evidence="10" id="KW-0143">Chaperone</keyword>
<dbReference type="RefSeq" id="WP_051632569.1">
    <property type="nucleotide sequence ID" value="NZ_JMSZ01000016.1"/>
</dbReference>
<evidence type="ECO:0000256" key="13">
    <source>
        <dbReference type="SAM" id="SignalP"/>
    </source>
</evidence>
<keyword evidence="9" id="KW-0564">Palmitate</keyword>
<keyword evidence="8" id="KW-0472">Membrane</keyword>
<evidence type="ECO:0000256" key="10">
    <source>
        <dbReference type="ARBA" id="ARBA00023186"/>
    </source>
</evidence>
<dbReference type="InterPro" id="IPR029046">
    <property type="entry name" value="LolA/LolB/LppX"/>
</dbReference>
<dbReference type="Gene3D" id="2.50.20.10">
    <property type="entry name" value="Lipoprotein localisation LolA/LolB/LppX"/>
    <property type="match status" value="1"/>
</dbReference>
<dbReference type="CDD" id="cd16326">
    <property type="entry name" value="LolB"/>
    <property type="match status" value="1"/>
</dbReference>
<dbReference type="GO" id="GO:0015031">
    <property type="term" value="P:protein transport"/>
    <property type="evidence" value="ECO:0007669"/>
    <property type="project" value="UniProtKB-KW"/>
</dbReference>
<dbReference type="GO" id="GO:0009279">
    <property type="term" value="C:cell outer membrane"/>
    <property type="evidence" value="ECO:0007669"/>
    <property type="project" value="UniProtKB-SubCell"/>
</dbReference>
<feature type="chain" id="PRO_5001620183" description="Outer-membrane lipoprotein LolB" evidence="13">
    <location>
        <begin position="18"/>
        <end position="193"/>
    </location>
</feature>
<evidence type="ECO:0000256" key="7">
    <source>
        <dbReference type="ARBA" id="ARBA00022927"/>
    </source>
</evidence>
<dbReference type="NCBIfam" id="TIGR00548">
    <property type="entry name" value="lolB"/>
    <property type="match status" value="1"/>
</dbReference>
<comment type="subunit">
    <text evidence="3">Monomer.</text>
</comment>
<comment type="caution">
    <text evidence="14">The sequence shown here is derived from an EMBL/GenBank/DDBJ whole genome shotgun (WGS) entry which is preliminary data.</text>
</comment>
<dbReference type="EMBL" id="JMSZ01000016">
    <property type="protein sequence ID" value="KDE40401.1"/>
    <property type="molecule type" value="Genomic_DNA"/>
</dbReference>
<evidence type="ECO:0000256" key="3">
    <source>
        <dbReference type="ARBA" id="ARBA00011245"/>
    </source>
</evidence>
<keyword evidence="7" id="KW-0653">Protein transport</keyword>
<comment type="similarity">
    <text evidence="2">Belongs to the LolB family.</text>
</comment>
<evidence type="ECO:0000256" key="5">
    <source>
        <dbReference type="ARBA" id="ARBA00022448"/>
    </source>
</evidence>
<keyword evidence="5" id="KW-0813">Transport</keyword>
<evidence type="ECO:0000256" key="11">
    <source>
        <dbReference type="ARBA" id="ARBA00023237"/>
    </source>
</evidence>
<keyword evidence="15" id="KW-1185">Reference proteome</keyword>
<dbReference type="PROSITE" id="PS51257">
    <property type="entry name" value="PROKAR_LIPOPROTEIN"/>
    <property type="match status" value="1"/>
</dbReference>
<dbReference type="OrthoDB" id="9797618at2"/>
<dbReference type="Proteomes" id="UP000027318">
    <property type="component" value="Unassembled WGS sequence"/>
</dbReference>